<dbReference type="Pfam" id="PF00454">
    <property type="entry name" value="PI3_PI4_kinase"/>
    <property type="match status" value="1"/>
</dbReference>
<dbReference type="PANTHER" id="PTHR10048:SF22">
    <property type="entry name" value="PHOSPHATIDYLINOSITOL 4-KINASE BETA"/>
    <property type="match status" value="1"/>
</dbReference>
<dbReference type="GO" id="GO:0046854">
    <property type="term" value="P:phosphatidylinositol phosphate biosynthetic process"/>
    <property type="evidence" value="ECO:0007669"/>
    <property type="project" value="InterPro"/>
</dbReference>
<accession>A0A7S0HR04</accession>
<dbReference type="InterPro" id="IPR018936">
    <property type="entry name" value="PI3/4_kinase_CS"/>
</dbReference>
<dbReference type="Gene3D" id="3.30.1010.10">
    <property type="entry name" value="Phosphatidylinositol 3-kinase Catalytic Subunit, Chain A, domain 4"/>
    <property type="match status" value="1"/>
</dbReference>
<dbReference type="SUPFAM" id="SSF56112">
    <property type="entry name" value="Protein kinase-like (PK-like)"/>
    <property type="match status" value="1"/>
</dbReference>
<protein>
    <recommendedName>
        <fullName evidence="3">PI3K/PI4K catalytic domain-containing protein</fullName>
    </recommendedName>
</protein>
<evidence type="ECO:0000256" key="2">
    <source>
        <dbReference type="ARBA" id="ARBA00022777"/>
    </source>
</evidence>
<feature type="domain" description="PI3K/PI4K catalytic" evidence="3">
    <location>
        <begin position="72"/>
        <end position="344"/>
    </location>
</feature>
<dbReference type="GO" id="GO:0048015">
    <property type="term" value="P:phosphatidylinositol-mediated signaling"/>
    <property type="evidence" value="ECO:0007669"/>
    <property type="project" value="TreeGrafter"/>
</dbReference>
<dbReference type="GO" id="GO:0004430">
    <property type="term" value="F:1-phosphatidylinositol 4-kinase activity"/>
    <property type="evidence" value="ECO:0007669"/>
    <property type="project" value="TreeGrafter"/>
</dbReference>
<keyword evidence="2" id="KW-0418">Kinase</keyword>
<dbReference type="AlphaFoldDB" id="A0A7S0HR04"/>
<organism evidence="4">
    <name type="scientific">Phaeocystis antarctica</name>
    <dbReference type="NCBI Taxonomy" id="33657"/>
    <lineage>
        <taxon>Eukaryota</taxon>
        <taxon>Haptista</taxon>
        <taxon>Haptophyta</taxon>
        <taxon>Prymnesiophyceae</taxon>
        <taxon>Phaeocystales</taxon>
        <taxon>Phaeocystaceae</taxon>
        <taxon>Phaeocystis</taxon>
    </lineage>
</organism>
<dbReference type="InterPro" id="IPR036940">
    <property type="entry name" value="PI3/4_kinase_cat_sf"/>
</dbReference>
<dbReference type="Gene3D" id="1.10.1070.11">
    <property type="entry name" value="Phosphatidylinositol 3-/4-kinase, catalytic domain"/>
    <property type="match status" value="1"/>
</dbReference>
<evidence type="ECO:0000259" key="3">
    <source>
        <dbReference type="PROSITE" id="PS50290"/>
    </source>
</evidence>
<dbReference type="PROSITE" id="PS50290">
    <property type="entry name" value="PI3_4_KINASE_3"/>
    <property type="match status" value="1"/>
</dbReference>
<dbReference type="EMBL" id="HBEP01020344">
    <property type="protein sequence ID" value="CAD8490988.1"/>
    <property type="molecule type" value="Transcribed_RNA"/>
</dbReference>
<dbReference type="SMART" id="SM00146">
    <property type="entry name" value="PI3Kc"/>
    <property type="match status" value="1"/>
</dbReference>
<dbReference type="PROSITE" id="PS00916">
    <property type="entry name" value="PI3_4_KINASE_2"/>
    <property type="match status" value="1"/>
</dbReference>
<dbReference type="PANTHER" id="PTHR10048">
    <property type="entry name" value="PHOSPHATIDYLINOSITOL KINASE"/>
    <property type="match status" value="1"/>
</dbReference>
<sequence length="360" mass="39464">MRFAPHESVVFHTKARCPLMLFVEVQELPTTVASAMLQGGALATAASGETLQEASKVITEATTPDVTARKREGWEAKVARIGKASELAKGNPGWKLTSMFVKSNDDLRQEVFVMQLISFCQRIFPAEHAWLASYHIQATGPDTGLIETITSAQDLGRLKKSPGYTTLRALFESRHGPPEGAPFKAAQAHFSRSLAAYSVLMWILLLRDRHNENLMLDDDGHYFHVDFGFVLGHSTGKQIGGLVECSPFKMTAEYIDVLDGLGSETYKAFCASCVANLRAARSHGEAICTLVEVVGTNSVFPCFQVVPVAKVAPRLRERLCLDLPDAEFEAEAMRIVNSAANHKGTAYYDKAQNMQRGIAI</sequence>
<name>A0A7S0HR04_9EUKA</name>
<proteinExistence type="predicted"/>
<reference evidence="4" key="1">
    <citation type="submission" date="2021-01" db="EMBL/GenBank/DDBJ databases">
        <authorList>
            <person name="Corre E."/>
            <person name="Pelletier E."/>
            <person name="Niang G."/>
            <person name="Scheremetjew M."/>
            <person name="Finn R."/>
            <person name="Kale V."/>
            <person name="Holt S."/>
            <person name="Cochrane G."/>
            <person name="Meng A."/>
            <person name="Brown T."/>
            <person name="Cohen L."/>
        </authorList>
    </citation>
    <scope>NUCLEOTIDE SEQUENCE</scope>
    <source>
        <strain evidence="4">CCMP1374</strain>
    </source>
</reference>
<evidence type="ECO:0000313" key="4">
    <source>
        <dbReference type="EMBL" id="CAD8490988.1"/>
    </source>
</evidence>
<keyword evidence="1" id="KW-0808">Transferase</keyword>
<evidence type="ECO:0000256" key="1">
    <source>
        <dbReference type="ARBA" id="ARBA00022679"/>
    </source>
</evidence>
<dbReference type="InterPro" id="IPR015433">
    <property type="entry name" value="PI3/4_kinase"/>
</dbReference>
<dbReference type="PROSITE" id="PS00915">
    <property type="entry name" value="PI3_4_KINASE_1"/>
    <property type="match status" value="1"/>
</dbReference>
<dbReference type="GO" id="GO:0016020">
    <property type="term" value="C:membrane"/>
    <property type="evidence" value="ECO:0007669"/>
    <property type="project" value="TreeGrafter"/>
</dbReference>
<dbReference type="GO" id="GO:0005737">
    <property type="term" value="C:cytoplasm"/>
    <property type="evidence" value="ECO:0007669"/>
    <property type="project" value="TreeGrafter"/>
</dbReference>
<dbReference type="InterPro" id="IPR000403">
    <property type="entry name" value="PI3/4_kinase_cat_dom"/>
</dbReference>
<dbReference type="InterPro" id="IPR011009">
    <property type="entry name" value="Kinase-like_dom_sf"/>
</dbReference>
<gene>
    <name evidence="4" type="ORF">PANT1444_LOCUS11428</name>
</gene>